<accession>A0A3S5BLE0</accession>
<name>A0A3S5BLE0_9PLAT</name>
<comment type="caution">
    <text evidence="2">The sequence shown here is derived from an EMBL/GenBank/DDBJ whole genome shotgun (WGS) entry which is preliminary data.</text>
</comment>
<gene>
    <name evidence="2" type="ORF">PXEA_LOCUS22318</name>
</gene>
<feature type="transmembrane region" description="Helical" evidence="1">
    <location>
        <begin position="66"/>
        <end position="84"/>
    </location>
</feature>
<evidence type="ECO:0000256" key="1">
    <source>
        <dbReference type="SAM" id="Phobius"/>
    </source>
</evidence>
<evidence type="ECO:0000313" key="2">
    <source>
        <dbReference type="EMBL" id="VEL28878.1"/>
    </source>
</evidence>
<dbReference type="AlphaFoldDB" id="A0A3S5BLE0"/>
<organism evidence="2 3">
    <name type="scientific">Protopolystoma xenopodis</name>
    <dbReference type="NCBI Taxonomy" id="117903"/>
    <lineage>
        <taxon>Eukaryota</taxon>
        <taxon>Metazoa</taxon>
        <taxon>Spiralia</taxon>
        <taxon>Lophotrochozoa</taxon>
        <taxon>Platyhelminthes</taxon>
        <taxon>Monogenea</taxon>
        <taxon>Polyopisthocotylea</taxon>
        <taxon>Polystomatidea</taxon>
        <taxon>Polystomatidae</taxon>
        <taxon>Protopolystoma</taxon>
    </lineage>
</organism>
<keyword evidence="1" id="KW-0812">Transmembrane</keyword>
<dbReference type="Proteomes" id="UP000784294">
    <property type="component" value="Unassembled WGS sequence"/>
</dbReference>
<reference evidence="2" key="1">
    <citation type="submission" date="2018-11" db="EMBL/GenBank/DDBJ databases">
        <authorList>
            <consortium name="Pathogen Informatics"/>
        </authorList>
    </citation>
    <scope>NUCLEOTIDE SEQUENCE</scope>
</reference>
<dbReference type="EMBL" id="CAAALY010098436">
    <property type="protein sequence ID" value="VEL28878.1"/>
    <property type="molecule type" value="Genomic_DNA"/>
</dbReference>
<proteinExistence type="predicted"/>
<keyword evidence="1" id="KW-0472">Membrane</keyword>
<evidence type="ECO:0000313" key="3">
    <source>
        <dbReference type="Proteomes" id="UP000784294"/>
    </source>
</evidence>
<keyword evidence="1" id="KW-1133">Transmembrane helix</keyword>
<sequence>MERQRTMAALFVSGGIYLGTPNTFGLPLPPFQPQLKNMLFNSALTTVDYEATKKCRSEQKLAASPWPSMSMLVICYVTWISLMST</sequence>
<keyword evidence="3" id="KW-1185">Reference proteome</keyword>
<protein>
    <submittedName>
        <fullName evidence="2">Uncharacterized protein</fullName>
    </submittedName>
</protein>